<dbReference type="SUPFAM" id="SSF55874">
    <property type="entry name" value="ATPase domain of HSP90 chaperone/DNA topoisomerase II/histidine kinase"/>
    <property type="match status" value="1"/>
</dbReference>
<dbReference type="Proteomes" id="UP000095455">
    <property type="component" value="Unassembled WGS sequence"/>
</dbReference>
<dbReference type="PROSITE" id="PS50109">
    <property type="entry name" value="HIS_KIN"/>
    <property type="match status" value="1"/>
</dbReference>
<dbReference type="GO" id="GO:0030295">
    <property type="term" value="F:protein kinase activator activity"/>
    <property type="evidence" value="ECO:0007669"/>
    <property type="project" value="TreeGrafter"/>
</dbReference>
<dbReference type="Proteomes" id="UP000441609">
    <property type="component" value="Unassembled WGS sequence"/>
</dbReference>
<dbReference type="GO" id="GO:0005524">
    <property type="term" value="F:ATP binding"/>
    <property type="evidence" value="ECO:0007669"/>
    <property type="project" value="UniProtKB-KW"/>
</dbReference>
<accession>A0A173XA50</accession>
<dbReference type="InterPro" id="IPR004358">
    <property type="entry name" value="Sig_transdc_His_kin-like_C"/>
</dbReference>
<dbReference type="EMBL" id="CYYK01000001">
    <property type="protein sequence ID" value="CUN47946.1"/>
    <property type="molecule type" value="Genomic_DNA"/>
</dbReference>
<dbReference type="InterPro" id="IPR003594">
    <property type="entry name" value="HATPase_dom"/>
</dbReference>
<dbReference type="SUPFAM" id="SSF47384">
    <property type="entry name" value="Homodimeric domain of signal transducing histidine kinase"/>
    <property type="match status" value="1"/>
</dbReference>
<dbReference type="AlphaFoldDB" id="A0A173XA50"/>
<feature type="transmembrane region" description="Helical" evidence="9">
    <location>
        <begin position="6"/>
        <end position="24"/>
    </location>
</feature>
<sequence length="458" mass="52286">MKHSLYIAAIMLLVLILSQGYWLYNIYNAEKYKTQEVLEELFEEAIKQEMSKRMVSNKPKDPNNPKRIIRRASDMTPEERAKLKGDTIIWPQIKNRNLKDNYADLLAQRMQDGLRNANRPLKPNVLDSLFNKTLTDHNLQAISYIEISDSTRQTVNTVGKKFNLSFYKFQTEKLPIGTQGLQYVQAFVKLPLSDIVQRKLLAFIVSCLIILTSASCLYYLLRTIRKAHAQLRDREIAVHSAIHDLKSPLNTAYASMDLIASLENEPMKVNILNTGKTQIKQLIEIIESMLSLLKTADGKESARKSPIDIRSFIEQTYQAIARLYPNKIPLFKLEKSEDFPDMIEADTVRLERCLRNLLENALKYSNDDVRITVTLTMKNNHYRIAIKDTGWGIPKKAQKKLGQQFFRVKQADKPAQPGYGLGLSSVMLMAKEMGGSLTFQSEEGVGSTFFINLPAENS</sequence>
<evidence type="ECO:0000256" key="7">
    <source>
        <dbReference type="ARBA" id="ARBA00022840"/>
    </source>
</evidence>
<dbReference type="CDD" id="cd00082">
    <property type="entry name" value="HisKA"/>
    <property type="match status" value="1"/>
</dbReference>
<dbReference type="GO" id="GO:0000155">
    <property type="term" value="F:phosphorelay sensor kinase activity"/>
    <property type="evidence" value="ECO:0007669"/>
    <property type="project" value="InterPro"/>
</dbReference>
<comment type="catalytic activity">
    <reaction evidence="1">
        <text>ATP + protein L-histidine = ADP + protein N-phospho-L-histidine.</text>
        <dbReference type="EC" id="2.7.13.3"/>
    </reaction>
</comment>
<evidence type="ECO:0000256" key="2">
    <source>
        <dbReference type="ARBA" id="ARBA00012438"/>
    </source>
</evidence>
<protein>
    <recommendedName>
        <fullName evidence="2">histidine kinase</fullName>
        <ecNumber evidence="2">2.7.13.3</ecNumber>
    </recommendedName>
</protein>
<name>A0A173XA50_PARDI</name>
<dbReference type="Pfam" id="PF02518">
    <property type="entry name" value="HATPase_c"/>
    <property type="match status" value="1"/>
</dbReference>
<dbReference type="Gene3D" id="3.30.565.10">
    <property type="entry name" value="Histidine kinase-like ATPase, C-terminal domain"/>
    <property type="match status" value="1"/>
</dbReference>
<dbReference type="CDD" id="cd00075">
    <property type="entry name" value="HATPase"/>
    <property type="match status" value="1"/>
</dbReference>
<keyword evidence="7" id="KW-0067">ATP-binding</keyword>
<organism evidence="12 16">
    <name type="scientific">Parabacteroides distasonis</name>
    <dbReference type="NCBI Taxonomy" id="823"/>
    <lineage>
        <taxon>Bacteria</taxon>
        <taxon>Pseudomonadati</taxon>
        <taxon>Bacteroidota</taxon>
        <taxon>Bacteroidia</taxon>
        <taxon>Bacteroidales</taxon>
        <taxon>Tannerellaceae</taxon>
        <taxon>Parabacteroides</taxon>
    </lineage>
</organism>
<dbReference type="PANTHER" id="PTHR42878:SF7">
    <property type="entry name" value="SENSOR HISTIDINE KINASE GLRK"/>
    <property type="match status" value="1"/>
</dbReference>
<evidence type="ECO:0000259" key="10">
    <source>
        <dbReference type="PROSITE" id="PS50109"/>
    </source>
</evidence>
<keyword evidence="6 11" id="KW-0418">Kinase</keyword>
<evidence type="ECO:0000313" key="16">
    <source>
        <dbReference type="Proteomes" id="UP000461276"/>
    </source>
</evidence>
<keyword evidence="3" id="KW-0597">Phosphoprotein</keyword>
<keyword evidence="4 11" id="KW-0808">Transferase</keyword>
<keyword evidence="9" id="KW-0812">Transmembrane</keyword>
<dbReference type="GO" id="GO:0000156">
    <property type="term" value="F:phosphorelay response regulator activity"/>
    <property type="evidence" value="ECO:0007669"/>
    <property type="project" value="TreeGrafter"/>
</dbReference>
<reference evidence="11 14" key="1">
    <citation type="submission" date="2015-09" db="EMBL/GenBank/DDBJ databases">
        <authorList>
            <consortium name="Pathogen Informatics"/>
        </authorList>
    </citation>
    <scope>NUCLEOTIDE SEQUENCE [LARGE SCALE GENOMIC DNA]</scope>
    <source>
        <strain evidence="11 14">2789STDY5608822</strain>
    </source>
</reference>
<evidence type="ECO:0000256" key="3">
    <source>
        <dbReference type="ARBA" id="ARBA00022553"/>
    </source>
</evidence>
<evidence type="ECO:0000256" key="8">
    <source>
        <dbReference type="ARBA" id="ARBA00023012"/>
    </source>
</evidence>
<evidence type="ECO:0000313" key="12">
    <source>
        <dbReference type="EMBL" id="MRY94490.1"/>
    </source>
</evidence>
<evidence type="ECO:0000313" key="13">
    <source>
        <dbReference type="EMBL" id="MSB75808.1"/>
    </source>
</evidence>
<dbReference type="EC" id="2.7.13.3" evidence="2"/>
<dbReference type="SMART" id="SM00387">
    <property type="entry name" value="HATPase_c"/>
    <property type="match status" value="1"/>
</dbReference>
<dbReference type="InterPro" id="IPR005467">
    <property type="entry name" value="His_kinase_dom"/>
</dbReference>
<keyword evidence="9" id="KW-0472">Membrane</keyword>
<dbReference type="InterPro" id="IPR036097">
    <property type="entry name" value="HisK_dim/P_sf"/>
</dbReference>
<dbReference type="EMBL" id="WKMO01000034">
    <property type="protein sequence ID" value="MSB75808.1"/>
    <property type="molecule type" value="Genomic_DNA"/>
</dbReference>
<keyword evidence="5" id="KW-0547">Nucleotide-binding</keyword>
<evidence type="ECO:0000313" key="15">
    <source>
        <dbReference type="Proteomes" id="UP000441609"/>
    </source>
</evidence>
<feature type="transmembrane region" description="Helical" evidence="9">
    <location>
        <begin position="200"/>
        <end position="221"/>
    </location>
</feature>
<dbReference type="PANTHER" id="PTHR42878">
    <property type="entry name" value="TWO-COMPONENT HISTIDINE KINASE"/>
    <property type="match status" value="1"/>
</dbReference>
<evidence type="ECO:0000256" key="4">
    <source>
        <dbReference type="ARBA" id="ARBA00022679"/>
    </source>
</evidence>
<comment type="caution">
    <text evidence="12">The sequence shown here is derived from an EMBL/GenBank/DDBJ whole genome shotgun (WGS) entry which is preliminary data.</text>
</comment>
<evidence type="ECO:0000256" key="5">
    <source>
        <dbReference type="ARBA" id="ARBA00022741"/>
    </source>
</evidence>
<dbReference type="EMBL" id="WKMY01000010">
    <property type="protein sequence ID" value="MRY94490.1"/>
    <property type="molecule type" value="Genomic_DNA"/>
</dbReference>
<dbReference type="InterPro" id="IPR036890">
    <property type="entry name" value="HATPase_C_sf"/>
</dbReference>
<evidence type="ECO:0000256" key="9">
    <source>
        <dbReference type="SAM" id="Phobius"/>
    </source>
</evidence>
<keyword evidence="8" id="KW-0902">Two-component regulatory system</keyword>
<dbReference type="PRINTS" id="PR00344">
    <property type="entry name" value="BCTRLSENSOR"/>
</dbReference>
<evidence type="ECO:0000313" key="14">
    <source>
        <dbReference type="Proteomes" id="UP000095455"/>
    </source>
</evidence>
<dbReference type="Proteomes" id="UP000461276">
    <property type="component" value="Unassembled WGS sequence"/>
</dbReference>
<proteinExistence type="predicted"/>
<gene>
    <name evidence="11" type="primary">barA_1</name>
    <name evidence="11" type="ORF">ERS852380_00458</name>
    <name evidence="12" type="ORF">GKD67_14905</name>
    <name evidence="13" type="ORF">GKD70_21335</name>
</gene>
<reference evidence="15 16" key="2">
    <citation type="journal article" date="2019" name="Nat. Med.">
        <title>A library of human gut bacterial isolates paired with longitudinal multiomics data enables mechanistic microbiome research.</title>
        <authorList>
            <person name="Poyet M."/>
            <person name="Groussin M."/>
            <person name="Gibbons S.M."/>
            <person name="Avila-Pacheco J."/>
            <person name="Jiang X."/>
            <person name="Kearney S.M."/>
            <person name="Perrotta A.R."/>
            <person name="Berdy B."/>
            <person name="Zhao S."/>
            <person name="Lieberman T.D."/>
            <person name="Swanson P.K."/>
            <person name="Smith M."/>
            <person name="Roesemann S."/>
            <person name="Alexander J.E."/>
            <person name="Rich S.A."/>
            <person name="Livny J."/>
            <person name="Vlamakis H."/>
            <person name="Clish C."/>
            <person name="Bullock K."/>
            <person name="Deik A."/>
            <person name="Scott J."/>
            <person name="Pierce K.A."/>
            <person name="Xavier R.J."/>
            <person name="Alm E.J."/>
        </authorList>
    </citation>
    <scope>NUCLEOTIDE SEQUENCE [LARGE SCALE GENOMIC DNA]</scope>
    <source>
        <strain evidence="13 15">BIOML-A20</strain>
        <strain evidence="12 16">BIOML-A9</strain>
    </source>
</reference>
<dbReference type="OrthoDB" id="1112780at2"/>
<keyword evidence="9" id="KW-1133">Transmembrane helix</keyword>
<dbReference type="RefSeq" id="WP_005859125.1">
    <property type="nucleotide sequence ID" value="NZ_BQOC01000002.1"/>
</dbReference>
<feature type="domain" description="Histidine kinase" evidence="10">
    <location>
        <begin position="240"/>
        <end position="457"/>
    </location>
</feature>
<evidence type="ECO:0000256" key="6">
    <source>
        <dbReference type="ARBA" id="ARBA00022777"/>
    </source>
</evidence>
<evidence type="ECO:0000313" key="11">
    <source>
        <dbReference type="EMBL" id="CUN47946.1"/>
    </source>
</evidence>
<dbReference type="InterPro" id="IPR003661">
    <property type="entry name" value="HisK_dim/P_dom"/>
</dbReference>
<dbReference type="InterPro" id="IPR050351">
    <property type="entry name" value="BphY/WalK/GraS-like"/>
</dbReference>
<evidence type="ECO:0000256" key="1">
    <source>
        <dbReference type="ARBA" id="ARBA00000085"/>
    </source>
</evidence>
<dbReference type="GO" id="GO:0007234">
    <property type="term" value="P:osmosensory signaling via phosphorelay pathway"/>
    <property type="evidence" value="ECO:0007669"/>
    <property type="project" value="TreeGrafter"/>
</dbReference>